<dbReference type="GO" id="GO:0006895">
    <property type="term" value="P:Golgi to endosome transport"/>
    <property type="evidence" value="ECO:0007669"/>
    <property type="project" value="TreeGrafter"/>
</dbReference>
<evidence type="ECO:0000256" key="1">
    <source>
        <dbReference type="ARBA" id="ARBA00004370"/>
    </source>
</evidence>
<reference evidence="8 9" key="1">
    <citation type="journal article" date="2016" name="Proc. Natl. Acad. Sci. U.S.A.">
        <title>Comparative genomics of biotechnologically important yeasts.</title>
        <authorList>
            <person name="Riley R."/>
            <person name="Haridas S."/>
            <person name="Wolfe K.H."/>
            <person name="Lopes M.R."/>
            <person name="Hittinger C.T."/>
            <person name="Goeker M."/>
            <person name="Salamov A.A."/>
            <person name="Wisecaver J.H."/>
            <person name="Long T.M."/>
            <person name="Calvey C.H."/>
            <person name="Aerts A.L."/>
            <person name="Barry K.W."/>
            <person name="Choi C."/>
            <person name="Clum A."/>
            <person name="Coughlan A.Y."/>
            <person name="Deshpande S."/>
            <person name="Douglass A.P."/>
            <person name="Hanson S.J."/>
            <person name="Klenk H.-P."/>
            <person name="LaButti K.M."/>
            <person name="Lapidus A."/>
            <person name="Lindquist E.A."/>
            <person name="Lipzen A.M."/>
            <person name="Meier-Kolthoff J.P."/>
            <person name="Ohm R.A."/>
            <person name="Otillar R.P."/>
            <person name="Pangilinan J.L."/>
            <person name="Peng Y."/>
            <person name="Rokas A."/>
            <person name="Rosa C.A."/>
            <person name="Scheuner C."/>
            <person name="Sibirny A.A."/>
            <person name="Slot J.C."/>
            <person name="Stielow J.B."/>
            <person name="Sun H."/>
            <person name="Kurtzman C.P."/>
            <person name="Blackwell M."/>
            <person name="Grigoriev I.V."/>
            <person name="Jeffries T.W."/>
        </authorList>
    </citation>
    <scope>NUCLEOTIDE SEQUENCE [LARGE SCALE GENOMIC DNA]</scope>
    <source>
        <strain evidence="8 9">DSM 6958</strain>
    </source>
</reference>
<dbReference type="InterPro" id="IPR050310">
    <property type="entry name" value="VPS10-sortilin"/>
</dbReference>
<evidence type="ECO:0000256" key="4">
    <source>
        <dbReference type="ARBA" id="ARBA00022989"/>
    </source>
</evidence>
<dbReference type="GO" id="GO:0006896">
    <property type="term" value="P:Golgi to vacuole transport"/>
    <property type="evidence" value="ECO:0007669"/>
    <property type="project" value="TreeGrafter"/>
</dbReference>
<keyword evidence="4" id="KW-1133">Transmembrane helix</keyword>
<dbReference type="GO" id="GO:0005794">
    <property type="term" value="C:Golgi apparatus"/>
    <property type="evidence" value="ECO:0007669"/>
    <property type="project" value="TreeGrafter"/>
</dbReference>
<organism evidence="8 9">
    <name type="scientific">Nadsonia fulvescens var. elongata DSM 6958</name>
    <dbReference type="NCBI Taxonomy" id="857566"/>
    <lineage>
        <taxon>Eukaryota</taxon>
        <taxon>Fungi</taxon>
        <taxon>Dikarya</taxon>
        <taxon>Ascomycota</taxon>
        <taxon>Saccharomycotina</taxon>
        <taxon>Dipodascomycetes</taxon>
        <taxon>Dipodascales</taxon>
        <taxon>Dipodascales incertae sedis</taxon>
        <taxon>Nadsonia</taxon>
    </lineage>
</organism>
<dbReference type="GO" id="GO:0016020">
    <property type="term" value="C:membrane"/>
    <property type="evidence" value="ECO:0007669"/>
    <property type="project" value="UniProtKB-SubCell"/>
</dbReference>
<evidence type="ECO:0000256" key="6">
    <source>
        <dbReference type="ARBA" id="ARBA00023180"/>
    </source>
</evidence>
<evidence type="ECO:0000256" key="2">
    <source>
        <dbReference type="ARBA" id="ARBA00022692"/>
    </source>
</evidence>
<dbReference type="Pfam" id="PF15901">
    <property type="entry name" value="Sortilin_C"/>
    <property type="match status" value="1"/>
</dbReference>
<evidence type="ECO:0000313" key="9">
    <source>
        <dbReference type="Proteomes" id="UP000095009"/>
    </source>
</evidence>
<accession>A0A1E3PDD2</accession>
<feature type="domain" description="Sortilin C-terminal" evidence="7">
    <location>
        <begin position="4"/>
        <end position="145"/>
    </location>
</feature>
<gene>
    <name evidence="8" type="ORF">NADFUDRAFT_72074</name>
</gene>
<evidence type="ECO:0000259" key="7">
    <source>
        <dbReference type="Pfam" id="PF15901"/>
    </source>
</evidence>
<proteinExistence type="predicted"/>
<keyword evidence="3" id="KW-0677">Repeat</keyword>
<dbReference type="AlphaFoldDB" id="A0A1E3PDD2"/>
<sequence length="145" mass="16768">MFGRLPLTRGKKAVTIQIYFSRLIGKQCSIPHSYFRSQDFEHWSPKHPFQDKNCLFSHEVIYNRKIPEKDCYMGNLDLSVFKYAHNFACTRQDYECDFNYFRAGDGSCQLVNGLSPSDNSLICSEKPGTIEYWVSIGYRGVPLST</sequence>
<keyword evidence="6" id="KW-0325">Glycoprotein</keyword>
<comment type="subcellular location">
    <subcellularLocation>
        <location evidence="1">Membrane</location>
    </subcellularLocation>
</comment>
<evidence type="ECO:0000256" key="3">
    <source>
        <dbReference type="ARBA" id="ARBA00022737"/>
    </source>
</evidence>
<protein>
    <recommendedName>
        <fullName evidence="7">Sortilin C-terminal domain-containing protein</fullName>
    </recommendedName>
</protein>
<evidence type="ECO:0000313" key="8">
    <source>
        <dbReference type="EMBL" id="ODQ63300.1"/>
    </source>
</evidence>
<keyword evidence="5" id="KW-0472">Membrane</keyword>
<dbReference type="OrthoDB" id="443634at2759"/>
<dbReference type="InterPro" id="IPR031777">
    <property type="entry name" value="Sortilin_C"/>
</dbReference>
<dbReference type="Gene3D" id="2.10.70.80">
    <property type="match status" value="1"/>
</dbReference>
<keyword evidence="9" id="KW-1185">Reference proteome</keyword>
<dbReference type="GO" id="GO:0006623">
    <property type="term" value="P:protein targeting to vacuole"/>
    <property type="evidence" value="ECO:0007669"/>
    <property type="project" value="TreeGrafter"/>
</dbReference>
<evidence type="ECO:0000256" key="5">
    <source>
        <dbReference type="ARBA" id="ARBA00023136"/>
    </source>
</evidence>
<dbReference type="PANTHER" id="PTHR12106:SF27">
    <property type="entry name" value="SORTILIN-RELATED RECEPTOR"/>
    <property type="match status" value="1"/>
</dbReference>
<dbReference type="STRING" id="857566.A0A1E3PDD2"/>
<dbReference type="Gene3D" id="3.30.60.270">
    <property type="match status" value="1"/>
</dbReference>
<dbReference type="EMBL" id="KV454415">
    <property type="protein sequence ID" value="ODQ63300.1"/>
    <property type="molecule type" value="Genomic_DNA"/>
</dbReference>
<dbReference type="GO" id="GO:0005829">
    <property type="term" value="C:cytosol"/>
    <property type="evidence" value="ECO:0007669"/>
    <property type="project" value="GOC"/>
</dbReference>
<dbReference type="Proteomes" id="UP000095009">
    <property type="component" value="Unassembled WGS sequence"/>
</dbReference>
<keyword evidence="2" id="KW-0812">Transmembrane</keyword>
<dbReference type="FunFam" id="3.30.60.270:FF:000005">
    <property type="entry name" value="Sortilin"/>
    <property type="match status" value="1"/>
</dbReference>
<name>A0A1E3PDD2_9ASCO</name>
<dbReference type="PANTHER" id="PTHR12106">
    <property type="entry name" value="SORTILIN RELATED"/>
    <property type="match status" value="1"/>
</dbReference>